<organism evidence="1">
    <name type="scientific">Oryza meridionalis</name>
    <dbReference type="NCBI Taxonomy" id="40149"/>
    <lineage>
        <taxon>Eukaryota</taxon>
        <taxon>Viridiplantae</taxon>
        <taxon>Streptophyta</taxon>
        <taxon>Embryophyta</taxon>
        <taxon>Tracheophyta</taxon>
        <taxon>Spermatophyta</taxon>
        <taxon>Magnoliopsida</taxon>
        <taxon>Liliopsida</taxon>
        <taxon>Poales</taxon>
        <taxon>Poaceae</taxon>
        <taxon>BOP clade</taxon>
        <taxon>Oryzoideae</taxon>
        <taxon>Oryzeae</taxon>
        <taxon>Oryzinae</taxon>
        <taxon>Oryza</taxon>
    </lineage>
</organism>
<evidence type="ECO:0000313" key="1">
    <source>
        <dbReference type="EnsemblPlants" id="OMERI07G14040.2"/>
    </source>
</evidence>
<sequence length="338" mass="36849">MKIQSKEVQPNKSPWLWKPGWWSKADWFEYLNGQENAKFFMNGTMQGNVLFLSTSSSSILVSVKNCVSVSYLSVHHTPRMAAPIWVVLILLCLPEMIPSRQFTHCSDGMPCMHCTSPYTVCPVSSNLCLPTAYLSGRLTAASVSARSTLVTRSSNCLATEAVTAFSALRHICEAGDKILVGEVYPGLVLVVIVGHLLGHGLGRNWVSVSYRSEHLTPWIAPPIVPPPIFRRLSATTPSRQLRQRSGGMSRVHCASPYTVRTVRSLSRDGHGASPAAYLSGLLAAASASEPRSSPTTSSNRSASAAGAVFRLVTSTHSGELLKAERKSWSEKRRWYSSS</sequence>
<dbReference type="AlphaFoldDB" id="A0A0E0ECG3"/>
<proteinExistence type="predicted"/>
<accession>A0A0E0ECG3</accession>
<keyword evidence="2" id="KW-1185">Reference proteome</keyword>
<dbReference type="Gramene" id="OMERI07G14040.2">
    <property type="protein sequence ID" value="OMERI07G14040.2"/>
    <property type="gene ID" value="OMERI07G14040"/>
</dbReference>
<dbReference type="HOGENOM" id="CLU_848314_0_0_1"/>
<name>A0A0E0ECG3_9ORYZ</name>
<dbReference type="Proteomes" id="UP000008021">
    <property type="component" value="Chromosome 7"/>
</dbReference>
<reference evidence="1" key="2">
    <citation type="submission" date="2018-05" db="EMBL/GenBank/DDBJ databases">
        <title>OmerRS3 (Oryza meridionalis Reference Sequence Version 3).</title>
        <authorList>
            <person name="Zhang J."/>
            <person name="Kudrna D."/>
            <person name="Lee S."/>
            <person name="Talag J."/>
            <person name="Welchert J."/>
            <person name="Wing R.A."/>
        </authorList>
    </citation>
    <scope>NUCLEOTIDE SEQUENCE [LARGE SCALE GENOMIC DNA]</scope>
    <source>
        <strain evidence="1">cv. OR44</strain>
    </source>
</reference>
<dbReference type="EnsemblPlants" id="OMERI07G14040.2">
    <property type="protein sequence ID" value="OMERI07G14040.2"/>
    <property type="gene ID" value="OMERI07G14040"/>
</dbReference>
<reference evidence="1" key="1">
    <citation type="submission" date="2015-04" db="UniProtKB">
        <authorList>
            <consortium name="EnsemblPlants"/>
        </authorList>
    </citation>
    <scope>IDENTIFICATION</scope>
</reference>
<evidence type="ECO:0000313" key="2">
    <source>
        <dbReference type="Proteomes" id="UP000008021"/>
    </source>
</evidence>
<protein>
    <submittedName>
        <fullName evidence="1">Uncharacterized protein</fullName>
    </submittedName>
</protein>